<dbReference type="AlphaFoldDB" id="D3KGX9"/>
<dbReference type="HOGENOM" id="CLU_501993_0_0_1"/>
<organism evidence="1 2">
    <name type="scientific">Giardia intestinalis (strain ATCC 50803 / WB clone C6)</name>
    <name type="common">Giardia lamblia</name>
    <dbReference type="NCBI Taxonomy" id="184922"/>
    <lineage>
        <taxon>Eukaryota</taxon>
        <taxon>Metamonada</taxon>
        <taxon>Diplomonadida</taxon>
        <taxon>Hexamitidae</taxon>
        <taxon>Giardiinae</taxon>
        <taxon>Giardia</taxon>
    </lineage>
</organism>
<protein>
    <submittedName>
        <fullName evidence="1">Uncharacterized protein</fullName>
    </submittedName>
</protein>
<gene>
    <name evidence="1" type="ORF">GL50803_008862</name>
</gene>
<dbReference type="VEuPathDB" id="GiardiaDB:GL50803_8862"/>
<dbReference type="Proteomes" id="UP000001548">
    <property type="component" value="Unassembled WGS sequence"/>
</dbReference>
<keyword evidence="2" id="KW-1185">Reference proteome</keyword>
<reference evidence="1 2" key="1">
    <citation type="journal article" date="2007" name="Science">
        <title>Genomic minimalism in the early diverging intestinal parasite Giardia lamblia.</title>
        <authorList>
            <person name="Morrison H.G."/>
            <person name="McArthur A.G."/>
            <person name="Gillin F.D."/>
            <person name="Aley S.B."/>
            <person name="Adam R.D."/>
            <person name="Olsen G.J."/>
            <person name="Best A.A."/>
            <person name="Cande W.Z."/>
            <person name="Chen F."/>
            <person name="Cipriano M.J."/>
            <person name="Davids B.J."/>
            <person name="Dawson S.C."/>
            <person name="Elmendorf H.G."/>
            <person name="Hehl A.B."/>
            <person name="Holder M.E."/>
            <person name="Huse S.M."/>
            <person name="Kim U.U."/>
            <person name="Lasek-Nesselquist E."/>
            <person name="Manning G."/>
            <person name="Nigam A."/>
            <person name="Nixon J.E."/>
            <person name="Palm D."/>
            <person name="Passamaneck N.E."/>
            <person name="Prabhu A."/>
            <person name="Reich C.I."/>
            <person name="Reiner D.S."/>
            <person name="Samuelson J."/>
            <person name="Svard S.G."/>
            <person name="Sogin M.L."/>
        </authorList>
    </citation>
    <scope>NUCLEOTIDE SEQUENCE [LARGE SCALE GENOMIC DNA]</scope>
    <source>
        <strain evidence="1 2">WB C6</strain>
    </source>
</reference>
<name>D3KGX9_GIAIC</name>
<dbReference type="EMBL" id="AACB03000005">
    <property type="protein sequence ID" value="KAE8301394.1"/>
    <property type="molecule type" value="Genomic_DNA"/>
</dbReference>
<evidence type="ECO:0000313" key="2">
    <source>
        <dbReference type="Proteomes" id="UP000001548"/>
    </source>
</evidence>
<evidence type="ECO:0000313" key="1">
    <source>
        <dbReference type="EMBL" id="KAE8301394.1"/>
    </source>
</evidence>
<proteinExistence type="predicted"/>
<dbReference type="OMA" id="CLQLRCM"/>
<accession>D3KGX9</accession>
<comment type="caution">
    <text evidence="1">The sequence shown here is derived from an EMBL/GenBank/DDBJ whole genome shotgun (WGS) entry which is preliminary data.</text>
</comment>
<sequence>MPKSDARVDVTVVSKQAALGAMLDSIQVVFPAAEDVLAHLVNTAKSRPQMSNSAPISAPLTSSTIGNVTATAQRFSLWMIQRIIIAWINCQPGSTLKRLLQCMLNSNRYYSSACGFVLHNIADKTKATLVDKLLLHPCSIISTPPILSEFLLGSKHLVNFFAESSEEAQLYFHIDTHLGCLQLRCMHNQRANYFGLFLLDCSRRLGEPRRWQSVTEVKYLTGDKIRSPRLFDTIYIRHINKTLRDRSLYEVAVVLCTSTVVYFITFVLSMSSGMTIHDTPQVYKSHSTAGFLGTLFDKQEAQAKRASALLNFFYIANVTHKHPYLCVISPFLPLLFAVSGRFLEPFFLERGDGGCTILGVVAVIGQDPIIITAEGKTYRVSVAQEHNGVPHITLEEIQTIDCVSFPWTVATTPYTAAVILEQGRVLIVDQEGDQARLTERQVFGETRCRDNSIALKALALLKSIESPSIRDIISIGLLRISKTITYVIAIGKRWDGSGFLAVYDTVKWSIRAYNTALPVACLCRGKALIRIALLDGFLFCGLN</sequence>